<feature type="coiled-coil region" evidence="1">
    <location>
        <begin position="154"/>
        <end position="195"/>
    </location>
</feature>
<protein>
    <submittedName>
        <fullName evidence="2">Uncharacterized protein</fullName>
    </submittedName>
</protein>
<sequence>MIIPLQVEQSLVENSKRKPFSPLEINPKQYSLSSKLNLLQLDIITPNQTKSNHSNANIQFGLQKLLKTSPYAQFIKQKSQQQISSIDSCSQNVYNGTTQQSSQTNVKADTKYMMSTNQSNIKRRIHNSMKIFAPKKSLELSHQLNSTQKDKQTIKALQDLLVRSTQTLQQYKEQITRYEQENIKLKEQLSSLKVES</sequence>
<dbReference type="Proteomes" id="UP000683925">
    <property type="component" value="Unassembled WGS sequence"/>
</dbReference>
<name>A0A8S1XRE5_PAROT</name>
<evidence type="ECO:0000256" key="1">
    <source>
        <dbReference type="SAM" id="Coils"/>
    </source>
</evidence>
<keyword evidence="1" id="KW-0175">Coiled coil</keyword>
<comment type="caution">
    <text evidence="2">The sequence shown here is derived from an EMBL/GenBank/DDBJ whole genome shotgun (WGS) entry which is preliminary data.</text>
</comment>
<proteinExistence type="predicted"/>
<reference evidence="2" key="1">
    <citation type="submission" date="2021-01" db="EMBL/GenBank/DDBJ databases">
        <authorList>
            <consortium name="Genoscope - CEA"/>
            <person name="William W."/>
        </authorList>
    </citation>
    <scope>NUCLEOTIDE SEQUENCE</scope>
</reference>
<organism evidence="2 3">
    <name type="scientific">Paramecium octaurelia</name>
    <dbReference type="NCBI Taxonomy" id="43137"/>
    <lineage>
        <taxon>Eukaryota</taxon>
        <taxon>Sar</taxon>
        <taxon>Alveolata</taxon>
        <taxon>Ciliophora</taxon>
        <taxon>Intramacronucleata</taxon>
        <taxon>Oligohymenophorea</taxon>
        <taxon>Peniculida</taxon>
        <taxon>Parameciidae</taxon>
        <taxon>Paramecium</taxon>
    </lineage>
</organism>
<accession>A0A8S1XRE5</accession>
<keyword evidence="3" id="KW-1185">Reference proteome</keyword>
<evidence type="ECO:0000313" key="3">
    <source>
        <dbReference type="Proteomes" id="UP000683925"/>
    </source>
</evidence>
<dbReference type="AlphaFoldDB" id="A0A8S1XRE5"/>
<gene>
    <name evidence="2" type="ORF">POCTA_138.1.T1310168</name>
</gene>
<dbReference type="OMA" id="RIHNSMK"/>
<evidence type="ECO:0000313" key="2">
    <source>
        <dbReference type="EMBL" id="CAD8204066.1"/>
    </source>
</evidence>
<dbReference type="EMBL" id="CAJJDP010000131">
    <property type="protein sequence ID" value="CAD8204066.1"/>
    <property type="molecule type" value="Genomic_DNA"/>
</dbReference>
<dbReference type="OrthoDB" id="306159at2759"/>